<evidence type="ECO:0000313" key="1">
    <source>
        <dbReference type="EMBL" id="CDW39224.1"/>
    </source>
</evidence>
<dbReference type="AlphaFoldDB" id="A0A0K2ULS9"/>
<dbReference type="EMBL" id="HACA01021863">
    <property type="protein sequence ID" value="CDW39224.1"/>
    <property type="molecule type" value="Transcribed_RNA"/>
</dbReference>
<sequence>MQILVKMMKGVFLKFVLDSWVDPGW</sequence>
<proteinExistence type="predicted"/>
<accession>A0A0K2ULS9</accession>
<organism evidence="1">
    <name type="scientific">Lepeophtheirus salmonis</name>
    <name type="common">Salmon louse</name>
    <name type="synonym">Caligus salmonis</name>
    <dbReference type="NCBI Taxonomy" id="72036"/>
    <lineage>
        <taxon>Eukaryota</taxon>
        <taxon>Metazoa</taxon>
        <taxon>Ecdysozoa</taxon>
        <taxon>Arthropoda</taxon>
        <taxon>Crustacea</taxon>
        <taxon>Multicrustacea</taxon>
        <taxon>Hexanauplia</taxon>
        <taxon>Copepoda</taxon>
        <taxon>Siphonostomatoida</taxon>
        <taxon>Caligidae</taxon>
        <taxon>Lepeophtheirus</taxon>
    </lineage>
</organism>
<name>A0A0K2ULS9_LEPSM</name>
<reference evidence="1" key="1">
    <citation type="submission" date="2014-05" db="EMBL/GenBank/DDBJ databases">
        <authorList>
            <person name="Chronopoulou M."/>
        </authorList>
    </citation>
    <scope>NUCLEOTIDE SEQUENCE</scope>
    <source>
        <tissue evidence="1">Whole organism</tissue>
    </source>
</reference>
<protein>
    <submittedName>
        <fullName evidence="1">Uncharacterized protein</fullName>
    </submittedName>
</protein>